<dbReference type="PANTHER" id="PTHR12677">
    <property type="entry name" value="GOLGI APPARATUS MEMBRANE PROTEIN TVP38-RELATED"/>
    <property type="match status" value="1"/>
</dbReference>
<evidence type="ECO:0000256" key="6">
    <source>
        <dbReference type="RuleBase" id="RU366058"/>
    </source>
</evidence>
<dbReference type="Pfam" id="PF09335">
    <property type="entry name" value="VTT_dom"/>
    <property type="match status" value="1"/>
</dbReference>
<dbReference type="PANTHER" id="PTHR12677:SF59">
    <property type="entry name" value="GOLGI APPARATUS MEMBRANE PROTEIN TVP38-RELATED"/>
    <property type="match status" value="1"/>
</dbReference>
<name>A0ABS2GME0_9FIRM</name>
<reference evidence="8 9" key="1">
    <citation type="journal article" date="2021" name="Sci. Rep.">
        <title>The distribution of antibiotic resistance genes in chicken gut microbiota commensals.</title>
        <authorList>
            <person name="Juricova H."/>
            <person name="Matiasovicova J."/>
            <person name="Kubasova T."/>
            <person name="Cejkova D."/>
            <person name="Rychlik I."/>
        </authorList>
    </citation>
    <scope>NUCLEOTIDE SEQUENCE [LARGE SCALE GENOMIC DNA]</scope>
    <source>
        <strain evidence="8 9">An564</strain>
    </source>
</reference>
<evidence type="ECO:0000256" key="3">
    <source>
        <dbReference type="ARBA" id="ARBA00022692"/>
    </source>
</evidence>
<evidence type="ECO:0000256" key="1">
    <source>
        <dbReference type="ARBA" id="ARBA00004651"/>
    </source>
</evidence>
<feature type="transmembrane region" description="Helical" evidence="6">
    <location>
        <begin position="81"/>
        <end position="106"/>
    </location>
</feature>
<feature type="transmembrane region" description="Helical" evidence="6">
    <location>
        <begin position="49"/>
        <end position="69"/>
    </location>
</feature>
<keyword evidence="4 6" id="KW-1133">Transmembrane helix</keyword>
<comment type="caution">
    <text evidence="6">Lacks conserved residue(s) required for the propagation of feature annotation.</text>
</comment>
<feature type="transmembrane region" description="Helical" evidence="6">
    <location>
        <begin position="194"/>
        <end position="214"/>
    </location>
</feature>
<keyword evidence="5 6" id="KW-0472">Membrane</keyword>
<dbReference type="InterPro" id="IPR015414">
    <property type="entry name" value="TMEM64"/>
</dbReference>
<dbReference type="InterPro" id="IPR032816">
    <property type="entry name" value="VTT_dom"/>
</dbReference>
<dbReference type="Proteomes" id="UP000724149">
    <property type="component" value="Unassembled WGS sequence"/>
</dbReference>
<keyword evidence="3 6" id="KW-0812">Transmembrane</keyword>
<keyword evidence="2 6" id="KW-1003">Cell membrane</keyword>
<organism evidence="8 9">
    <name type="scientific">Hydrogenoanaerobacterium saccharovorans</name>
    <dbReference type="NCBI Taxonomy" id="474960"/>
    <lineage>
        <taxon>Bacteria</taxon>
        <taxon>Bacillati</taxon>
        <taxon>Bacillota</taxon>
        <taxon>Clostridia</taxon>
        <taxon>Eubacteriales</taxon>
        <taxon>Oscillospiraceae</taxon>
        <taxon>Hydrogenoanaerobacterium</taxon>
    </lineage>
</organism>
<dbReference type="EMBL" id="JACSNR010000004">
    <property type="protein sequence ID" value="MBM6922983.1"/>
    <property type="molecule type" value="Genomic_DNA"/>
</dbReference>
<evidence type="ECO:0000313" key="8">
    <source>
        <dbReference type="EMBL" id="MBM6922983.1"/>
    </source>
</evidence>
<comment type="similarity">
    <text evidence="6">Belongs to the TVP38/TMEM64 family.</text>
</comment>
<gene>
    <name evidence="8" type="ORF">H9X81_04665</name>
</gene>
<comment type="subcellular location">
    <subcellularLocation>
        <location evidence="1 6">Cell membrane</location>
        <topology evidence="1 6">Multi-pass membrane protein</topology>
    </subcellularLocation>
</comment>
<evidence type="ECO:0000259" key="7">
    <source>
        <dbReference type="Pfam" id="PF09335"/>
    </source>
</evidence>
<proteinExistence type="inferred from homology"/>
<feature type="domain" description="VTT" evidence="7">
    <location>
        <begin position="69"/>
        <end position="187"/>
    </location>
</feature>
<dbReference type="RefSeq" id="WP_204720225.1">
    <property type="nucleotide sequence ID" value="NZ_JACSNR010000004.1"/>
</dbReference>
<evidence type="ECO:0000256" key="2">
    <source>
        <dbReference type="ARBA" id="ARBA00022475"/>
    </source>
</evidence>
<evidence type="ECO:0000256" key="4">
    <source>
        <dbReference type="ARBA" id="ARBA00022989"/>
    </source>
</evidence>
<protein>
    <recommendedName>
        <fullName evidence="6">TVP38/TMEM64 family membrane protein</fullName>
    </recommendedName>
</protein>
<evidence type="ECO:0000256" key="5">
    <source>
        <dbReference type="ARBA" id="ARBA00023136"/>
    </source>
</evidence>
<accession>A0ABS2GME0</accession>
<comment type="caution">
    <text evidence="8">The sequence shown here is derived from an EMBL/GenBank/DDBJ whole genome shotgun (WGS) entry which is preliminary data.</text>
</comment>
<evidence type="ECO:0000313" key="9">
    <source>
        <dbReference type="Proteomes" id="UP000724149"/>
    </source>
</evidence>
<keyword evidence="9" id="KW-1185">Reference proteome</keyword>
<sequence>MQKNIKKYMLVLLAVLLGALLTVCAIPVAQWLSIPENRSLVWQKIDALGPWGAVIFLVIQILQVVIAFIPGEPVELAAGLLYGTWGGLLICLTGILLGSSMIFAVVRRFGRPLVQRLVDEESIQKYAFLTDARKLDTLIFLMFLIPGTPKDTLNYLCPLTSISPVRFLVLSTFARIPSVISSTFAGANFAEGNLLASVIVLGITSAVGLLGIRYEHALTDHLNRSAARFRERMNSGKHQ</sequence>